<feature type="non-terminal residue" evidence="1">
    <location>
        <position position="189"/>
    </location>
</feature>
<protein>
    <submittedName>
        <fullName evidence="1">Uncharacterized protein</fullName>
    </submittedName>
</protein>
<proteinExistence type="predicted"/>
<dbReference type="Proteomes" id="UP001239111">
    <property type="component" value="Chromosome 1"/>
</dbReference>
<sequence>MPKPAKDLKFRSFEELDNFMKEYQKECKQTFVTRGSVVDGDKAGIKRVLKEGIKYQYINYVCKHGQLPRPTKQTTRNARSLKVGCEARVRAHASRNGDYLIISQVHLEHQGHYDNEVDPVPEVRRLNSEQLSRVQSAIKLKPSRPRLMEWIQEEFGVYTTPQDLKNIQRKMNPKPVDEFLEISIYLEKK</sequence>
<dbReference type="EMBL" id="CM056741">
    <property type="protein sequence ID" value="KAJ8682153.1"/>
    <property type="molecule type" value="Genomic_DNA"/>
</dbReference>
<keyword evidence="2" id="KW-1185">Reference proteome</keyword>
<name>A0ACC2PGH9_9HYME</name>
<accession>A0ACC2PGH9</accession>
<evidence type="ECO:0000313" key="1">
    <source>
        <dbReference type="EMBL" id="KAJ8682153.1"/>
    </source>
</evidence>
<reference evidence="1" key="1">
    <citation type="submission" date="2023-04" db="EMBL/GenBank/DDBJ databases">
        <title>A chromosome-level genome assembly of the parasitoid wasp Eretmocerus hayati.</title>
        <authorList>
            <person name="Zhong Y."/>
            <person name="Liu S."/>
            <person name="Liu Y."/>
        </authorList>
    </citation>
    <scope>NUCLEOTIDE SEQUENCE</scope>
    <source>
        <strain evidence="1">ZJU_SS_LIU_2023</strain>
    </source>
</reference>
<organism evidence="1 2">
    <name type="scientific">Eretmocerus hayati</name>
    <dbReference type="NCBI Taxonomy" id="131215"/>
    <lineage>
        <taxon>Eukaryota</taxon>
        <taxon>Metazoa</taxon>
        <taxon>Ecdysozoa</taxon>
        <taxon>Arthropoda</taxon>
        <taxon>Hexapoda</taxon>
        <taxon>Insecta</taxon>
        <taxon>Pterygota</taxon>
        <taxon>Neoptera</taxon>
        <taxon>Endopterygota</taxon>
        <taxon>Hymenoptera</taxon>
        <taxon>Apocrita</taxon>
        <taxon>Proctotrupomorpha</taxon>
        <taxon>Chalcidoidea</taxon>
        <taxon>Aphelinidae</taxon>
        <taxon>Aphelininae</taxon>
        <taxon>Eretmocerus</taxon>
    </lineage>
</organism>
<gene>
    <name evidence="1" type="ORF">QAD02_017945</name>
</gene>
<evidence type="ECO:0000313" key="2">
    <source>
        <dbReference type="Proteomes" id="UP001239111"/>
    </source>
</evidence>
<comment type="caution">
    <text evidence="1">The sequence shown here is derived from an EMBL/GenBank/DDBJ whole genome shotgun (WGS) entry which is preliminary data.</text>
</comment>